<evidence type="ECO:0008006" key="4">
    <source>
        <dbReference type="Google" id="ProtNLM"/>
    </source>
</evidence>
<dbReference type="PROSITE" id="PS51257">
    <property type="entry name" value="PROKAR_LIPOPROTEIN"/>
    <property type="match status" value="1"/>
</dbReference>
<keyword evidence="1" id="KW-0812">Transmembrane</keyword>
<proteinExistence type="predicted"/>
<keyword evidence="3" id="KW-1185">Reference proteome</keyword>
<dbReference type="PATRIC" id="fig|1297742.4.peg.6375"/>
<dbReference type="STRING" id="1297742.A176_006284"/>
<evidence type="ECO:0000313" key="3">
    <source>
        <dbReference type="Proteomes" id="UP000009026"/>
    </source>
</evidence>
<dbReference type="Pfam" id="PF19447">
    <property type="entry name" value="DUF5985"/>
    <property type="match status" value="1"/>
</dbReference>
<dbReference type="RefSeq" id="WP_002637895.1">
    <property type="nucleotide sequence ID" value="NZ_CP012109.1"/>
</dbReference>
<name>A0A0H4XM57_9BACT</name>
<dbReference type="InterPro" id="IPR046027">
    <property type="entry name" value="DUF5985"/>
</dbReference>
<dbReference type="eggNOG" id="ENOG5033B7C">
    <property type="taxonomic scope" value="Bacteria"/>
</dbReference>
<accession>A0A0H4XM57</accession>
<organism evidence="2 3">
    <name type="scientific">Pseudomyxococcus hansupus</name>
    <dbReference type="NCBI Taxonomy" id="1297742"/>
    <lineage>
        <taxon>Bacteria</taxon>
        <taxon>Pseudomonadati</taxon>
        <taxon>Myxococcota</taxon>
        <taxon>Myxococcia</taxon>
        <taxon>Myxococcales</taxon>
        <taxon>Cystobacterineae</taxon>
        <taxon>Myxococcaceae</taxon>
        <taxon>Pseudomyxococcus</taxon>
    </lineage>
</organism>
<keyword evidence="1" id="KW-0472">Membrane</keyword>
<gene>
    <name evidence="2" type="ORF">A176_006284</name>
</gene>
<evidence type="ECO:0000313" key="2">
    <source>
        <dbReference type="EMBL" id="AKQ69372.1"/>
    </source>
</evidence>
<reference evidence="2 3" key="1">
    <citation type="journal article" date="2016" name="PLoS ONE">
        <title>Complete Genome Sequence and Comparative Genomics of a Novel Myxobacterium Myxococcus hansupus.</title>
        <authorList>
            <person name="Sharma G."/>
            <person name="Narwani T."/>
            <person name="Subramanian S."/>
        </authorList>
    </citation>
    <scope>NUCLEOTIDE SEQUENCE [LARGE SCALE GENOMIC DNA]</scope>
    <source>
        <strain evidence="3">mixupus</strain>
    </source>
</reference>
<dbReference type="KEGG" id="mym:A176_006284"/>
<dbReference type="EMBL" id="CP012109">
    <property type="protein sequence ID" value="AKQ69372.1"/>
    <property type="molecule type" value="Genomic_DNA"/>
</dbReference>
<keyword evidence="1" id="KW-1133">Transmembrane helix</keyword>
<dbReference type="Proteomes" id="UP000009026">
    <property type="component" value="Chromosome"/>
</dbReference>
<dbReference type="AlphaFoldDB" id="A0A0H4XM57"/>
<protein>
    <recommendedName>
        <fullName evidence="4">Lipoprotein</fullName>
    </recommendedName>
</protein>
<feature type="transmembrane region" description="Helical" evidence="1">
    <location>
        <begin position="33"/>
        <end position="55"/>
    </location>
</feature>
<feature type="transmembrane region" description="Helical" evidence="1">
    <location>
        <begin position="61"/>
        <end position="79"/>
    </location>
</feature>
<sequence>MLKPMLNGAAAMAWLACALFFLRFWVQSKDRLFGFFALAFTMLGGNAVVAALMDTDDERRHYIYVVRLFAFLLILYAIWDKNRAGRRGAG</sequence>
<feature type="transmembrane region" description="Helical" evidence="1">
    <location>
        <begin position="6"/>
        <end position="26"/>
    </location>
</feature>
<evidence type="ECO:0000256" key="1">
    <source>
        <dbReference type="SAM" id="Phobius"/>
    </source>
</evidence>